<feature type="transmembrane region" description="Helical" evidence="1">
    <location>
        <begin position="14"/>
        <end position="34"/>
    </location>
</feature>
<dbReference type="RefSeq" id="WP_302040364.1">
    <property type="nucleotide sequence ID" value="NZ_JAUKPO010000020.1"/>
</dbReference>
<dbReference type="EMBL" id="JAUKPO010000020">
    <property type="protein sequence ID" value="MDO1449560.1"/>
    <property type="molecule type" value="Genomic_DNA"/>
</dbReference>
<dbReference type="Proteomes" id="UP001168528">
    <property type="component" value="Unassembled WGS sequence"/>
</dbReference>
<evidence type="ECO:0000313" key="3">
    <source>
        <dbReference type="Proteomes" id="UP001168528"/>
    </source>
</evidence>
<protein>
    <submittedName>
        <fullName evidence="2">Uncharacterized protein</fullName>
    </submittedName>
</protein>
<proteinExistence type="predicted"/>
<feature type="transmembrane region" description="Helical" evidence="1">
    <location>
        <begin position="46"/>
        <end position="67"/>
    </location>
</feature>
<keyword evidence="3" id="KW-1185">Reference proteome</keyword>
<accession>A0ABT8RFJ9</accession>
<gene>
    <name evidence="2" type="ORF">Q0590_25005</name>
</gene>
<comment type="caution">
    <text evidence="2">The sequence shown here is derived from an EMBL/GenBank/DDBJ whole genome shotgun (WGS) entry which is preliminary data.</text>
</comment>
<keyword evidence="1" id="KW-0472">Membrane</keyword>
<evidence type="ECO:0000313" key="2">
    <source>
        <dbReference type="EMBL" id="MDO1449560.1"/>
    </source>
</evidence>
<keyword evidence="1" id="KW-0812">Transmembrane</keyword>
<organism evidence="2 3">
    <name type="scientific">Rhodocytophaga aerolata</name>
    <dbReference type="NCBI Taxonomy" id="455078"/>
    <lineage>
        <taxon>Bacteria</taxon>
        <taxon>Pseudomonadati</taxon>
        <taxon>Bacteroidota</taxon>
        <taxon>Cytophagia</taxon>
        <taxon>Cytophagales</taxon>
        <taxon>Rhodocytophagaceae</taxon>
        <taxon>Rhodocytophaga</taxon>
    </lineage>
</organism>
<keyword evidence="1" id="KW-1133">Transmembrane helix</keyword>
<sequence>MSKFNRLLKLFNEWIGLPIALVLYFIGPSFIRLIDPEAGSFDSGQLNIIFFGVIKVLVASSVAWLGYRLNFPKLYGYFIETMENDFLKSNDTTKYTLLTCAKYSLFIYFAYMLLVIWSLQTV</sequence>
<evidence type="ECO:0000256" key="1">
    <source>
        <dbReference type="SAM" id="Phobius"/>
    </source>
</evidence>
<name>A0ABT8RFJ9_9BACT</name>
<reference evidence="2" key="1">
    <citation type="submission" date="2023-07" db="EMBL/GenBank/DDBJ databases">
        <title>The genome sequence of Rhodocytophaga aerolata KACC 12507.</title>
        <authorList>
            <person name="Zhang X."/>
        </authorList>
    </citation>
    <scope>NUCLEOTIDE SEQUENCE</scope>
    <source>
        <strain evidence="2">KACC 12507</strain>
    </source>
</reference>
<feature type="transmembrane region" description="Helical" evidence="1">
    <location>
        <begin position="95"/>
        <end position="119"/>
    </location>
</feature>